<feature type="transmembrane region" description="Helical" evidence="5">
    <location>
        <begin position="61"/>
        <end position="87"/>
    </location>
</feature>
<organism evidence="6 7">
    <name type="scientific">Constantimarinum furrinae</name>
    <dbReference type="NCBI Taxonomy" id="2562285"/>
    <lineage>
        <taxon>Bacteria</taxon>
        <taxon>Pseudomonadati</taxon>
        <taxon>Bacteroidota</taxon>
        <taxon>Flavobacteriia</taxon>
        <taxon>Flavobacteriales</taxon>
        <taxon>Flavobacteriaceae</taxon>
        <taxon>Altibacter/Constantimarinum group</taxon>
        <taxon>Constantimarinum</taxon>
    </lineage>
</organism>
<dbReference type="Proteomes" id="UP000515514">
    <property type="component" value="Chromosome"/>
</dbReference>
<evidence type="ECO:0000256" key="2">
    <source>
        <dbReference type="ARBA" id="ARBA00022692"/>
    </source>
</evidence>
<evidence type="ECO:0000256" key="1">
    <source>
        <dbReference type="ARBA" id="ARBA00004141"/>
    </source>
</evidence>
<reference evidence="6 7" key="1">
    <citation type="submission" date="2020-04" db="EMBL/GenBank/DDBJ databases">
        <title>Genome sequence of Altibacter aquimarinus strain ALE3EI.</title>
        <authorList>
            <person name="Oh H.-M."/>
            <person name="Jang D."/>
        </authorList>
    </citation>
    <scope>NUCLEOTIDE SEQUENCE [LARGE SCALE GENOMIC DNA]</scope>
    <source>
        <strain evidence="6 7">ALE3EI</strain>
    </source>
</reference>
<dbReference type="EMBL" id="CP052909">
    <property type="protein sequence ID" value="QNJ98431.1"/>
    <property type="molecule type" value="Genomic_DNA"/>
</dbReference>
<evidence type="ECO:0000256" key="3">
    <source>
        <dbReference type="ARBA" id="ARBA00022989"/>
    </source>
</evidence>
<proteinExistence type="predicted"/>
<gene>
    <name evidence="6" type="ORF">ALE3EI_1884</name>
</gene>
<evidence type="ECO:0000313" key="6">
    <source>
        <dbReference type="EMBL" id="QNJ98431.1"/>
    </source>
</evidence>
<feature type="transmembrane region" description="Helical" evidence="5">
    <location>
        <begin position="107"/>
        <end position="135"/>
    </location>
</feature>
<protein>
    <recommendedName>
        <fullName evidence="8">DUF4870 domain-containing protein</fullName>
    </recommendedName>
</protein>
<evidence type="ECO:0000256" key="5">
    <source>
        <dbReference type="SAM" id="Phobius"/>
    </source>
</evidence>
<evidence type="ECO:0000256" key="4">
    <source>
        <dbReference type="ARBA" id="ARBA00023136"/>
    </source>
</evidence>
<evidence type="ECO:0000313" key="7">
    <source>
        <dbReference type="Proteomes" id="UP000515514"/>
    </source>
</evidence>
<evidence type="ECO:0008006" key="8">
    <source>
        <dbReference type="Google" id="ProtNLM"/>
    </source>
</evidence>
<keyword evidence="7" id="KW-1185">Reference proteome</keyword>
<dbReference type="KEGG" id="alti:ALE3EI_1884"/>
<sequence>MEPTLSENQKNLGALIHISTFSKYFFPFANFFAPLLLWTLNKEKPFVDHHGKEAINFQLSLLVYTLLIGLLCIPFFLMFVTDFVSLIETIEHTTHHVTFNEVSNLTGIVTLFGIAALLLFGLFVLELYAVISAAVKASKGESYKYPLSIPFIKTTNPVLAGTNQQENEHTS</sequence>
<accession>A0A7G8PVR5</accession>
<dbReference type="AlphaFoldDB" id="A0A7G8PVR5"/>
<dbReference type="RefSeq" id="WP_186988081.1">
    <property type="nucleotide sequence ID" value="NZ_CP052909.1"/>
</dbReference>
<keyword evidence="4 5" id="KW-0472">Membrane</keyword>
<keyword evidence="2 5" id="KW-0812">Transmembrane</keyword>
<feature type="transmembrane region" description="Helical" evidence="5">
    <location>
        <begin position="24"/>
        <end position="40"/>
    </location>
</feature>
<dbReference type="InterPro" id="IPR019109">
    <property type="entry name" value="MamF_MmsF"/>
</dbReference>
<dbReference type="Pfam" id="PF09685">
    <property type="entry name" value="MamF_MmsF"/>
    <property type="match status" value="1"/>
</dbReference>
<keyword evidence="3 5" id="KW-1133">Transmembrane helix</keyword>
<comment type="subcellular location">
    <subcellularLocation>
        <location evidence="1">Membrane</location>
        <topology evidence="1">Multi-pass membrane protein</topology>
    </subcellularLocation>
</comment>
<name>A0A7G8PVR5_9FLAO</name>